<reference evidence="2" key="1">
    <citation type="journal article" date="2008" name="Nature">
        <title>The amphioxus genome and the evolution of the chordate karyotype.</title>
        <authorList>
            <consortium name="US DOE Joint Genome Institute (JGI-PGF)"/>
            <person name="Putnam N.H."/>
            <person name="Butts T."/>
            <person name="Ferrier D.E.K."/>
            <person name="Furlong R.F."/>
            <person name="Hellsten U."/>
            <person name="Kawashima T."/>
            <person name="Robinson-Rechavi M."/>
            <person name="Shoguchi E."/>
            <person name="Terry A."/>
            <person name="Yu J.-K."/>
            <person name="Benito-Gutierrez E.L."/>
            <person name="Dubchak I."/>
            <person name="Garcia-Fernandez J."/>
            <person name="Gibson-Brown J.J."/>
            <person name="Grigoriev I.V."/>
            <person name="Horton A.C."/>
            <person name="de Jong P.J."/>
            <person name="Jurka J."/>
            <person name="Kapitonov V.V."/>
            <person name="Kohara Y."/>
            <person name="Kuroki Y."/>
            <person name="Lindquist E."/>
            <person name="Lucas S."/>
            <person name="Osoegawa K."/>
            <person name="Pennacchio L.A."/>
            <person name="Salamov A.A."/>
            <person name="Satou Y."/>
            <person name="Sauka-Spengler T."/>
            <person name="Schmutz J."/>
            <person name="Shin-I T."/>
            <person name="Toyoda A."/>
            <person name="Bronner-Fraser M."/>
            <person name="Fujiyama A."/>
            <person name="Holland L.Z."/>
            <person name="Holland P.W.H."/>
            <person name="Satoh N."/>
            <person name="Rokhsar D.S."/>
        </authorList>
    </citation>
    <scope>NUCLEOTIDE SEQUENCE [LARGE SCALE GENOMIC DNA]</scope>
    <source>
        <strain evidence="2">S238N-H82</strain>
        <tissue evidence="2">Testes</tissue>
    </source>
</reference>
<feature type="compositionally biased region" description="Polar residues" evidence="1">
    <location>
        <begin position="41"/>
        <end position="55"/>
    </location>
</feature>
<dbReference type="AlphaFoldDB" id="C3Y842"/>
<feature type="region of interest" description="Disordered" evidence="1">
    <location>
        <begin position="41"/>
        <end position="71"/>
    </location>
</feature>
<name>C3Y842_BRAFL</name>
<organism>
    <name type="scientific">Branchiostoma floridae</name>
    <name type="common">Florida lancelet</name>
    <name type="synonym">Amphioxus</name>
    <dbReference type="NCBI Taxonomy" id="7739"/>
    <lineage>
        <taxon>Eukaryota</taxon>
        <taxon>Metazoa</taxon>
        <taxon>Chordata</taxon>
        <taxon>Cephalochordata</taxon>
        <taxon>Leptocardii</taxon>
        <taxon>Amphioxiformes</taxon>
        <taxon>Branchiostomatidae</taxon>
        <taxon>Branchiostoma</taxon>
    </lineage>
</organism>
<gene>
    <name evidence="2" type="ORF">BRAFLDRAFT_69932</name>
</gene>
<evidence type="ECO:0000256" key="1">
    <source>
        <dbReference type="SAM" id="MobiDB-lite"/>
    </source>
</evidence>
<protein>
    <submittedName>
        <fullName evidence="2">Uncharacterized protein</fullName>
    </submittedName>
</protein>
<dbReference type="InParanoid" id="C3Y842"/>
<proteinExistence type="predicted"/>
<accession>C3Y842</accession>
<feature type="compositionally biased region" description="Basic and acidic residues" evidence="1">
    <location>
        <begin position="58"/>
        <end position="71"/>
    </location>
</feature>
<dbReference type="EMBL" id="GG666491">
    <property type="protein sequence ID" value="EEN63511.1"/>
    <property type="molecule type" value="Genomic_DNA"/>
</dbReference>
<evidence type="ECO:0000313" key="2">
    <source>
        <dbReference type="EMBL" id="EEN63511.1"/>
    </source>
</evidence>
<sequence>MSTYMAERIEQEKEEAQLFFMKKSGDIYIWPENKNTSWEMASLSQPWPTPVSNSGCVREPHPITRENRDERDHVTQIVDRYIIRVRNPERSPCWCGSRVKAYAERTTQLL</sequence>